<dbReference type="Proteomes" id="UP000185678">
    <property type="component" value="Unassembled WGS sequence"/>
</dbReference>
<proteinExistence type="predicted"/>
<protein>
    <recommendedName>
        <fullName evidence="4">TNase-like domain-containing protein</fullName>
    </recommendedName>
</protein>
<keyword evidence="1" id="KW-0812">Transmembrane</keyword>
<sequence>MSQINPLYFGKSETLAEVFRSYPDYSDHGTPAASQPTPADTAERVRSVSAARAAGSHQGTISKGTSRKGPLLFLLVFFAMLAAGWALYQSSPISAATLMEQMHRLSMELSDEAKTSEVTVIGHATAKDTATILIDDTTLLLAGIEAVHDETYLTDFNDYLASSGDVTCHVSADTGKAVCLDKDGDDLAEILVYSGFALVSDVSMKNLMDAQARAVEDGNGVWGSE</sequence>
<keyword evidence="3" id="KW-1185">Reference proteome</keyword>
<feature type="transmembrane region" description="Helical" evidence="1">
    <location>
        <begin position="71"/>
        <end position="88"/>
    </location>
</feature>
<evidence type="ECO:0000313" key="2">
    <source>
        <dbReference type="EMBL" id="SIS39575.1"/>
    </source>
</evidence>
<gene>
    <name evidence="2" type="ORF">SAMN05421779_101514</name>
</gene>
<evidence type="ECO:0000256" key="1">
    <source>
        <dbReference type="SAM" id="Phobius"/>
    </source>
</evidence>
<dbReference type="SUPFAM" id="SSF50199">
    <property type="entry name" value="Staphylococcal nuclease"/>
    <property type="match status" value="1"/>
</dbReference>
<dbReference type="STRING" id="80876.SAMN05421779_101514"/>
<evidence type="ECO:0000313" key="3">
    <source>
        <dbReference type="Proteomes" id="UP000185678"/>
    </source>
</evidence>
<organism evidence="2 3">
    <name type="scientific">Insolitispirillum peregrinum</name>
    <dbReference type="NCBI Taxonomy" id="80876"/>
    <lineage>
        <taxon>Bacteria</taxon>
        <taxon>Pseudomonadati</taxon>
        <taxon>Pseudomonadota</taxon>
        <taxon>Alphaproteobacteria</taxon>
        <taxon>Rhodospirillales</taxon>
        <taxon>Novispirillaceae</taxon>
        <taxon>Insolitispirillum</taxon>
    </lineage>
</organism>
<name>A0A1N7IR54_9PROT</name>
<dbReference type="AlphaFoldDB" id="A0A1N7IR54"/>
<evidence type="ECO:0008006" key="4">
    <source>
        <dbReference type="Google" id="ProtNLM"/>
    </source>
</evidence>
<keyword evidence="1" id="KW-0472">Membrane</keyword>
<reference evidence="2 3" key="1">
    <citation type="submission" date="2017-01" db="EMBL/GenBank/DDBJ databases">
        <authorList>
            <person name="Mah S.A."/>
            <person name="Swanson W.J."/>
            <person name="Moy G.W."/>
            <person name="Vacquier V.D."/>
        </authorList>
    </citation>
    <scope>NUCLEOTIDE SEQUENCE [LARGE SCALE GENOMIC DNA]</scope>
    <source>
        <strain evidence="2 3">DSM 11589</strain>
    </source>
</reference>
<dbReference type="InterPro" id="IPR035437">
    <property type="entry name" value="SNase_OB-fold_sf"/>
</dbReference>
<keyword evidence="1" id="KW-1133">Transmembrane helix</keyword>
<accession>A0A1N7IR54</accession>
<dbReference type="EMBL" id="FTOA01000001">
    <property type="protein sequence ID" value="SIS39575.1"/>
    <property type="molecule type" value="Genomic_DNA"/>
</dbReference>